<evidence type="ECO:0000256" key="5">
    <source>
        <dbReference type="ARBA" id="ARBA00023211"/>
    </source>
</evidence>
<dbReference type="Pfam" id="PF00149">
    <property type="entry name" value="Metallophos"/>
    <property type="match status" value="1"/>
</dbReference>
<feature type="region of interest" description="Disordered" evidence="9">
    <location>
        <begin position="345"/>
        <end position="369"/>
    </location>
</feature>
<evidence type="ECO:0000256" key="1">
    <source>
        <dbReference type="ARBA" id="ARBA00001936"/>
    </source>
</evidence>
<dbReference type="InterPro" id="IPR031675">
    <property type="entry name" value="STPPase_N"/>
</dbReference>
<dbReference type="PANTHER" id="PTHR11668">
    <property type="entry name" value="SERINE/THREONINE PROTEIN PHOSPHATASE"/>
    <property type="match status" value="1"/>
</dbReference>
<name>A0ABR1GD02_AURAN</name>
<comment type="catalytic activity">
    <reaction evidence="6">
        <text>O-phospho-L-seryl-[protein] + H2O = L-seryl-[protein] + phosphate</text>
        <dbReference type="Rhea" id="RHEA:20629"/>
        <dbReference type="Rhea" id="RHEA-COMP:9863"/>
        <dbReference type="Rhea" id="RHEA-COMP:11604"/>
        <dbReference type="ChEBI" id="CHEBI:15377"/>
        <dbReference type="ChEBI" id="CHEBI:29999"/>
        <dbReference type="ChEBI" id="CHEBI:43474"/>
        <dbReference type="ChEBI" id="CHEBI:83421"/>
        <dbReference type="EC" id="3.1.3.16"/>
    </reaction>
</comment>
<evidence type="ECO:0000256" key="6">
    <source>
        <dbReference type="ARBA" id="ARBA00047761"/>
    </source>
</evidence>
<sequence>MGDEPEFIAMVDEMIKKLLDHNKPAASTARRTGGMASLSLSGGAKGGGACVPQKDVQALLRKMKEVFLGQPMLLELTAPLKIVGDIHGQYKDLLRLFEECGWPSDVHYLFLGDYVDRGPSGLEARRGAVLLLLCYKAKHKDTFFMLRGNHECAAINRIYGFCDECKRAYGLKIWKQFNDVFNCMPVAAVVDDKIFCVHGGLSPELRTFDQIGSLRRPTDVPDAGMMCDFLWADPEPHTTGWAESERGVSYTFGPDVVQKFLKQHDLDLLVRAHQVVEDGYEFFASRQLVTLFSAPNYCGEFDNAGTLAASAAPCAIMSIDETLMCSFHILKPAVAMESLSPINDRRPTGLMGGAGARRPATPMPPPGKR</sequence>
<dbReference type="PROSITE" id="PS00125">
    <property type="entry name" value="SER_THR_PHOSPHATASE"/>
    <property type="match status" value="1"/>
</dbReference>
<evidence type="ECO:0000256" key="2">
    <source>
        <dbReference type="ARBA" id="ARBA00022723"/>
    </source>
</evidence>
<reference evidence="11 12" key="1">
    <citation type="submission" date="2024-03" db="EMBL/GenBank/DDBJ databases">
        <title>Aureococcus anophagefferens CCMP1851 and Kratosvirus quantuckense: Draft genome of a second virus-susceptible host strain in the model system.</title>
        <authorList>
            <person name="Chase E."/>
            <person name="Truchon A.R."/>
            <person name="Schepens W."/>
            <person name="Wilhelm S.W."/>
        </authorList>
    </citation>
    <scope>NUCLEOTIDE SEQUENCE [LARGE SCALE GENOMIC DNA]</scope>
    <source>
        <strain evidence="11 12">CCMP1851</strain>
    </source>
</reference>
<dbReference type="SMART" id="SM00156">
    <property type="entry name" value="PP2Ac"/>
    <property type="match status" value="1"/>
</dbReference>
<comment type="cofactor">
    <cofactor evidence="1">
        <name>Mn(2+)</name>
        <dbReference type="ChEBI" id="CHEBI:29035"/>
    </cofactor>
</comment>
<evidence type="ECO:0000256" key="3">
    <source>
        <dbReference type="ARBA" id="ARBA00022801"/>
    </source>
</evidence>
<evidence type="ECO:0000313" key="12">
    <source>
        <dbReference type="Proteomes" id="UP001363151"/>
    </source>
</evidence>
<evidence type="ECO:0000313" key="11">
    <source>
        <dbReference type="EMBL" id="KAK7253985.1"/>
    </source>
</evidence>
<dbReference type="Proteomes" id="UP001363151">
    <property type="component" value="Unassembled WGS sequence"/>
</dbReference>
<dbReference type="InterPro" id="IPR050341">
    <property type="entry name" value="PP1_catalytic_subunit"/>
</dbReference>
<evidence type="ECO:0000256" key="8">
    <source>
        <dbReference type="RuleBase" id="RU004273"/>
    </source>
</evidence>
<dbReference type="InterPro" id="IPR029052">
    <property type="entry name" value="Metallo-depent_PP-like"/>
</dbReference>
<dbReference type="SUPFAM" id="SSF56300">
    <property type="entry name" value="Metallo-dependent phosphatases"/>
    <property type="match status" value="1"/>
</dbReference>
<evidence type="ECO:0000256" key="7">
    <source>
        <dbReference type="ARBA" id="ARBA00048336"/>
    </source>
</evidence>
<protein>
    <recommendedName>
        <fullName evidence="8">Serine/threonine-protein phosphatase</fullName>
        <ecNumber evidence="8">3.1.3.16</ecNumber>
    </recommendedName>
</protein>
<dbReference type="Gene3D" id="3.60.21.10">
    <property type="match status" value="1"/>
</dbReference>
<comment type="caution">
    <text evidence="11">The sequence shown here is derived from an EMBL/GenBank/DDBJ whole genome shotgun (WGS) entry which is preliminary data.</text>
</comment>
<evidence type="ECO:0000259" key="10">
    <source>
        <dbReference type="PROSITE" id="PS00125"/>
    </source>
</evidence>
<evidence type="ECO:0000256" key="9">
    <source>
        <dbReference type="SAM" id="MobiDB-lite"/>
    </source>
</evidence>
<dbReference type="Pfam" id="PF16891">
    <property type="entry name" value="STPPase_N"/>
    <property type="match status" value="1"/>
</dbReference>
<dbReference type="PRINTS" id="PR00114">
    <property type="entry name" value="STPHPHTASE"/>
</dbReference>
<keyword evidence="3 8" id="KW-0378">Hydrolase</keyword>
<keyword evidence="12" id="KW-1185">Reference proteome</keyword>
<feature type="domain" description="Serine/threonine specific protein phosphatases" evidence="10">
    <location>
        <begin position="146"/>
        <end position="151"/>
    </location>
</feature>
<keyword evidence="4" id="KW-0904">Protein phosphatase</keyword>
<dbReference type="PANTHER" id="PTHR11668:SF300">
    <property type="entry name" value="SERINE_THREONINE-PROTEIN PHOSPHATASE"/>
    <property type="match status" value="1"/>
</dbReference>
<evidence type="ECO:0000256" key="4">
    <source>
        <dbReference type="ARBA" id="ARBA00022912"/>
    </source>
</evidence>
<accession>A0ABR1GD02</accession>
<dbReference type="EMBL" id="JBBJCI010000033">
    <property type="protein sequence ID" value="KAK7253985.1"/>
    <property type="molecule type" value="Genomic_DNA"/>
</dbReference>
<comment type="similarity">
    <text evidence="8">Belongs to the PPP phosphatase family.</text>
</comment>
<dbReference type="InterPro" id="IPR006186">
    <property type="entry name" value="Ser/Thr-sp_prot-phosphatase"/>
</dbReference>
<comment type="catalytic activity">
    <reaction evidence="7 8">
        <text>O-phospho-L-threonyl-[protein] + H2O = L-threonyl-[protein] + phosphate</text>
        <dbReference type="Rhea" id="RHEA:47004"/>
        <dbReference type="Rhea" id="RHEA-COMP:11060"/>
        <dbReference type="Rhea" id="RHEA-COMP:11605"/>
        <dbReference type="ChEBI" id="CHEBI:15377"/>
        <dbReference type="ChEBI" id="CHEBI:30013"/>
        <dbReference type="ChEBI" id="CHEBI:43474"/>
        <dbReference type="ChEBI" id="CHEBI:61977"/>
        <dbReference type="EC" id="3.1.3.16"/>
    </reaction>
</comment>
<dbReference type="EC" id="3.1.3.16" evidence="8"/>
<proteinExistence type="inferred from homology"/>
<keyword evidence="5" id="KW-0464">Manganese</keyword>
<dbReference type="InterPro" id="IPR004843">
    <property type="entry name" value="Calcineurin-like_PHP"/>
</dbReference>
<gene>
    <name evidence="11" type="ORF">SO694_00003670</name>
</gene>
<organism evidence="11 12">
    <name type="scientific">Aureococcus anophagefferens</name>
    <name type="common">Harmful bloom alga</name>
    <dbReference type="NCBI Taxonomy" id="44056"/>
    <lineage>
        <taxon>Eukaryota</taxon>
        <taxon>Sar</taxon>
        <taxon>Stramenopiles</taxon>
        <taxon>Ochrophyta</taxon>
        <taxon>Pelagophyceae</taxon>
        <taxon>Pelagomonadales</taxon>
        <taxon>Pelagomonadaceae</taxon>
        <taxon>Aureococcus</taxon>
    </lineage>
</organism>
<keyword evidence="2" id="KW-0479">Metal-binding</keyword>